<evidence type="ECO:0000256" key="1">
    <source>
        <dbReference type="ARBA" id="ARBA00010641"/>
    </source>
</evidence>
<dbReference type="Pfam" id="PF08281">
    <property type="entry name" value="Sigma70_r4_2"/>
    <property type="match status" value="1"/>
</dbReference>
<organism evidence="7 8">
    <name type="scientific">Agathobaculum butyriciproducens</name>
    <dbReference type="NCBI Taxonomy" id="1628085"/>
    <lineage>
        <taxon>Bacteria</taxon>
        <taxon>Bacillati</taxon>
        <taxon>Bacillota</taxon>
        <taxon>Clostridia</taxon>
        <taxon>Eubacteriales</taxon>
        <taxon>Butyricicoccaceae</taxon>
        <taxon>Agathobaculum</taxon>
    </lineage>
</organism>
<dbReference type="SUPFAM" id="SSF88659">
    <property type="entry name" value="Sigma3 and sigma4 domains of RNA polymerase sigma factors"/>
    <property type="match status" value="1"/>
</dbReference>
<dbReference type="Gene3D" id="1.10.10.10">
    <property type="entry name" value="Winged helix-like DNA-binding domain superfamily/Winged helix DNA-binding domain"/>
    <property type="match status" value="1"/>
</dbReference>
<evidence type="ECO:0000256" key="3">
    <source>
        <dbReference type="ARBA" id="ARBA00023082"/>
    </source>
</evidence>
<dbReference type="NCBIfam" id="TIGR02937">
    <property type="entry name" value="sigma70-ECF"/>
    <property type="match status" value="1"/>
</dbReference>
<dbReference type="PANTHER" id="PTHR43133">
    <property type="entry name" value="RNA POLYMERASE ECF-TYPE SIGMA FACTO"/>
    <property type="match status" value="1"/>
</dbReference>
<accession>A0AAW4W041</accession>
<evidence type="ECO:0000313" key="7">
    <source>
        <dbReference type="EMBL" id="MCC2176626.1"/>
    </source>
</evidence>
<dbReference type="CDD" id="cd06171">
    <property type="entry name" value="Sigma70_r4"/>
    <property type="match status" value="1"/>
</dbReference>
<dbReference type="GO" id="GO:0006352">
    <property type="term" value="P:DNA-templated transcription initiation"/>
    <property type="evidence" value="ECO:0007669"/>
    <property type="project" value="InterPro"/>
</dbReference>
<feature type="domain" description="RNA polymerase sigma factor 70 region 4 type 2" evidence="6">
    <location>
        <begin position="116"/>
        <end position="167"/>
    </location>
</feature>
<sequence length="177" mass="20088">MFLYLAMIDSDADKSKFEILYSEYKNLMYYTANHILRNSNDAEDVVHQAFLKVIEILDTISSPRCHKTRALLVTITEHKAIDLYREKQRRNVLPLAEEYIGAAPAAEIERLAARDTLAAAIASLPPRYRSVLLLRYDCGYSNAEIANILDTTEPNVRKLIQRAKEKLSAALSGMEEP</sequence>
<dbReference type="EMBL" id="JAJEPX010000013">
    <property type="protein sequence ID" value="MCC2176626.1"/>
    <property type="molecule type" value="Genomic_DNA"/>
</dbReference>
<proteinExistence type="inferred from homology"/>
<evidence type="ECO:0000256" key="4">
    <source>
        <dbReference type="ARBA" id="ARBA00023163"/>
    </source>
</evidence>
<keyword evidence="4" id="KW-0804">Transcription</keyword>
<evidence type="ECO:0000259" key="5">
    <source>
        <dbReference type="Pfam" id="PF04542"/>
    </source>
</evidence>
<dbReference type="InterPro" id="IPR013325">
    <property type="entry name" value="RNA_pol_sigma_r2"/>
</dbReference>
<comment type="caution">
    <text evidence="7">The sequence shown here is derived from an EMBL/GenBank/DDBJ whole genome shotgun (WGS) entry which is preliminary data.</text>
</comment>
<gene>
    <name evidence="7" type="ORF">LKD22_05740</name>
</gene>
<dbReference type="GO" id="GO:0016987">
    <property type="term" value="F:sigma factor activity"/>
    <property type="evidence" value="ECO:0007669"/>
    <property type="project" value="UniProtKB-KW"/>
</dbReference>
<dbReference type="InterPro" id="IPR013324">
    <property type="entry name" value="RNA_pol_sigma_r3/r4-like"/>
</dbReference>
<reference evidence="7 8" key="1">
    <citation type="submission" date="2021-10" db="EMBL/GenBank/DDBJ databases">
        <title>Anaerobic single-cell dispensing facilitates the cultivation of human gut bacteria.</title>
        <authorList>
            <person name="Afrizal A."/>
        </authorList>
    </citation>
    <scope>NUCLEOTIDE SEQUENCE [LARGE SCALE GENOMIC DNA]</scope>
    <source>
        <strain evidence="7 8">CLA-AA-H270</strain>
    </source>
</reference>
<keyword evidence="8" id="KW-1185">Reference proteome</keyword>
<dbReference type="InterPro" id="IPR007627">
    <property type="entry name" value="RNA_pol_sigma70_r2"/>
</dbReference>
<dbReference type="PANTHER" id="PTHR43133:SF60">
    <property type="entry name" value="RNA POLYMERASE SIGMA FACTOR SIGV"/>
    <property type="match status" value="1"/>
</dbReference>
<name>A0AAW4W041_9FIRM</name>
<dbReference type="InterPro" id="IPR013249">
    <property type="entry name" value="RNA_pol_sigma70_r4_t2"/>
</dbReference>
<evidence type="ECO:0000256" key="2">
    <source>
        <dbReference type="ARBA" id="ARBA00023015"/>
    </source>
</evidence>
<evidence type="ECO:0000313" key="8">
    <source>
        <dbReference type="Proteomes" id="UP001298753"/>
    </source>
</evidence>
<dbReference type="GO" id="GO:0003677">
    <property type="term" value="F:DNA binding"/>
    <property type="evidence" value="ECO:0007669"/>
    <property type="project" value="InterPro"/>
</dbReference>
<dbReference type="InterPro" id="IPR036388">
    <property type="entry name" value="WH-like_DNA-bd_sf"/>
</dbReference>
<keyword evidence="2" id="KW-0805">Transcription regulation</keyword>
<dbReference type="RefSeq" id="WP_227600495.1">
    <property type="nucleotide sequence ID" value="NZ_DBGBDM010000087.1"/>
</dbReference>
<dbReference type="GeneID" id="98659858"/>
<comment type="similarity">
    <text evidence="1">Belongs to the sigma-70 factor family. ECF subfamily.</text>
</comment>
<dbReference type="AlphaFoldDB" id="A0AAW4W041"/>
<keyword evidence="3" id="KW-0731">Sigma factor</keyword>
<evidence type="ECO:0000259" key="6">
    <source>
        <dbReference type="Pfam" id="PF08281"/>
    </source>
</evidence>
<dbReference type="SUPFAM" id="SSF88946">
    <property type="entry name" value="Sigma2 domain of RNA polymerase sigma factors"/>
    <property type="match status" value="1"/>
</dbReference>
<dbReference type="Pfam" id="PF04542">
    <property type="entry name" value="Sigma70_r2"/>
    <property type="match status" value="1"/>
</dbReference>
<dbReference type="Proteomes" id="UP001298753">
    <property type="component" value="Unassembled WGS sequence"/>
</dbReference>
<dbReference type="InterPro" id="IPR014284">
    <property type="entry name" value="RNA_pol_sigma-70_dom"/>
</dbReference>
<protein>
    <submittedName>
        <fullName evidence="7">Sigma-70 family RNA polymerase sigma factor</fullName>
    </submittedName>
</protein>
<feature type="domain" description="RNA polymerase sigma-70 region 2" evidence="5">
    <location>
        <begin position="20"/>
        <end position="90"/>
    </location>
</feature>
<dbReference type="InterPro" id="IPR039425">
    <property type="entry name" value="RNA_pol_sigma-70-like"/>
</dbReference>
<dbReference type="Gene3D" id="1.10.1740.10">
    <property type="match status" value="1"/>
</dbReference>